<dbReference type="InterPro" id="IPR019522">
    <property type="entry name" value="PIK3R5/6"/>
</dbReference>
<dbReference type="Bgee" id="ENSOANG00000046234">
    <property type="expression patterns" value="Expressed in endometrium and 6 other cell types or tissues"/>
</dbReference>
<protein>
    <submittedName>
        <fullName evidence="1">Uncharacterized protein</fullName>
    </submittedName>
</protein>
<dbReference type="GeneTree" id="ENSGT00530000063753"/>
<accession>A0A6I8NDA7</accession>
<sequence>MEVERDLLRSVQTILRELDTQRPDFRSNRGMWQWSLHKKIERDPRKSLALVRILLNELERVSVGLVVGCWGGSAGPSGAALSPVGLAHGLWGHLPMSLPGHLRPQPLCHHH</sequence>
<proteinExistence type="predicted"/>
<dbReference type="PANTHER" id="PTHR15593:SF1">
    <property type="entry name" value="PHOSPHOINOSITIDE 3-KINASE REGULATORY SUBUNIT 6"/>
    <property type="match status" value="1"/>
</dbReference>
<dbReference type="PANTHER" id="PTHR15593">
    <property type="entry name" value="PHOSPHATIDYLINOSITOL 3-KINASE REGULATORY SUBUNIT"/>
    <property type="match status" value="1"/>
</dbReference>
<reference evidence="1" key="1">
    <citation type="submission" date="2025-08" db="UniProtKB">
        <authorList>
            <consortium name="Ensembl"/>
        </authorList>
    </citation>
    <scope>IDENTIFICATION</scope>
    <source>
        <strain evidence="1">Glennie</strain>
    </source>
</reference>
<organism evidence="1 2">
    <name type="scientific">Ornithorhynchus anatinus</name>
    <name type="common">Duckbill platypus</name>
    <dbReference type="NCBI Taxonomy" id="9258"/>
    <lineage>
        <taxon>Eukaryota</taxon>
        <taxon>Metazoa</taxon>
        <taxon>Chordata</taxon>
        <taxon>Craniata</taxon>
        <taxon>Vertebrata</taxon>
        <taxon>Euteleostomi</taxon>
        <taxon>Mammalia</taxon>
        <taxon>Monotremata</taxon>
        <taxon>Ornithorhynchidae</taxon>
        <taxon>Ornithorhynchus</taxon>
    </lineage>
</organism>
<name>A0A6I8NDA7_ORNAN</name>
<dbReference type="Ensembl" id="ENSOANT00000064428.1">
    <property type="protein sequence ID" value="ENSOANP00000039020.1"/>
    <property type="gene ID" value="ENSOANG00000046234.1"/>
</dbReference>
<keyword evidence="2" id="KW-1185">Reference proteome</keyword>
<evidence type="ECO:0000313" key="1">
    <source>
        <dbReference type="Ensembl" id="ENSOANP00000039020.1"/>
    </source>
</evidence>
<reference evidence="1" key="2">
    <citation type="submission" date="2025-09" db="UniProtKB">
        <authorList>
            <consortium name="Ensembl"/>
        </authorList>
    </citation>
    <scope>IDENTIFICATION</scope>
    <source>
        <strain evidence="1">Glennie</strain>
    </source>
</reference>
<evidence type="ECO:0000313" key="2">
    <source>
        <dbReference type="Proteomes" id="UP000002279"/>
    </source>
</evidence>
<dbReference type="GO" id="GO:0005944">
    <property type="term" value="C:phosphatidylinositol 3-kinase complex, class IB"/>
    <property type="evidence" value="ECO:0007669"/>
    <property type="project" value="InterPro"/>
</dbReference>
<dbReference type="Proteomes" id="UP000002279">
    <property type="component" value="Unplaced"/>
</dbReference>
<dbReference type="GO" id="GO:0046935">
    <property type="term" value="F:1-phosphatidylinositol-3-kinase regulator activity"/>
    <property type="evidence" value="ECO:0007669"/>
    <property type="project" value="InterPro"/>
</dbReference>
<dbReference type="InParanoid" id="A0A6I8NDA7"/>
<dbReference type="AlphaFoldDB" id="A0A6I8NDA7"/>